<accession>A0ACC3Z6M8</accession>
<reference evidence="1 2" key="1">
    <citation type="journal article" date="2020" name="Phytopathology">
        <title>Genome Sequence Resources of Colletotrichum truncatum, C. plurivorum, C. musicola, and C. sojae: Four Species Pathogenic to Soybean (Glycine max).</title>
        <authorList>
            <person name="Rogerio F."/>
            <person name="Boufleur T.R."/>
            <person name="Ciampi-Guillardi M."/>
            <person name="Sukno S.A."/>
            <person name="Thon M.R."/>
            <person name="Massola Junior N.S."/>
            <person name="Baroncelli R."/>
        </authorList>
    </citation>
    <scope>NUCLEOTIDE SEQUENCE [LARGE SCALE GENOMIC DNA]</scope>
    <source>
        <strain evidence="1 2">CMES1059</strain>
    </source>
</reference>
<keyword evidence="2" id="KW-1185">Reference proteome</keyword>
<protein>
    <submittedName>
        <fullName evidence="1">Uncharacterized protein</fullName>
    </submittedName>
</protein>
<gene>
    <name evidence="1" type="ORF">CTRU02_206255</name>
</gene>
<organism evidence="1 2">
    <name type="scientific">Colletotrichum truncatum</name>
    <name type="common">Anthracnose fungus</name>
    <name type="synonym">Colletotrichum capsici</name>
    <dbReference type="NCBI Taxonomy" id="5467"/>
    <lineage>
        <taxon>Eukaryota</taxon>
        <taxon>Fungi</taxon>
        <taxon>Dikarya</taxon>
        <taxon>Ascomycota</taxon>
        <taxon>Pezizomycotina</taxon>
        <taxon>Sordariomycetes</taxon>
        <taxon>Hypocreomycetidae</taxon>
        <taxon>Glomerellales</taxon>
        <taxon>Glomerellaceae</taxon>
        <taxon>Colletotrichum</taxon>
        <taxon>Colletotrichum truncatum species complex</taxon>
    </lineage>
</organism>
<name>A0ACC3Z6M8_COLTU</name>
<proteinExistence type="predicted"/>
<sequence>MSQPQTVTAEAPQVAAVQQPAPTHERDATTAATTQETSPAPATDLPTNLNAHSMAPPTNEKGNQSAALPPVMIQGVTPLHMLSDSPQWIDCPFCQSRTTTVVDTEGTSMQILAGALCCLVCVCLTCVPCLAGWCEDTHFSCSNCRQRVATRPHDGPIQVFGPQGPIYPMVPSQYEPVAPPVAQNQGLPVYK</sequence>
<comment type="caution">
    <text evidence="1">The sequence shown here is derived from an EMBL/GenBank/DDBJ whole genome shotgun (WGS) entry which is preliminary data.</text>
</comment>
<evidence type="ECO:0000313" key="2">
    <source>
        <dbReference type="Proteomes" id="UP000805649"/>
    </source>
</evidence>
<dbReference type="EMBL" id="VUJX02000003">
    <property type="protein sequence ID" value="KAL0939645.1"/>
    <property type="molecule type" value="Genomic_DNA"/>
</dbReference>
<evidence type="ECO:0000313" key="1">
    <source>
        <dbReference type="EMBL" id="KAL0939645.1"/>
    </source>
</evidence>
<dbReference type="Proteomes" id="UP000805649">
    <property type="component" value="Unassembled WGS sequence"/>
</dbReference>